<dbReference type="SMART" id="SM00855">
    <property type="entry name" value="PGAM"/>
    <property type="match status" value="1"/>
</dbReference>
<dbReference type="SUPFAM" id="SSF53254">
    <property type="entry name" value="Phosphoglycerate mutase-like"/>
    <property type="match status" value="1"/>
</dbReference>
<feature type="region of interest" description="Disordered" evidence="3">
    <location>
        <begin position="377"/>
        <end position="440"/>
    </location>
</feature>
<evidence type="ECO:0008006" key="6">
    <source>
        <dbReference type="Google" id="ProtNLM"/>
    </source>
</evidence>
<protein>
    <recommendedName>
        <fullName evidence="6">Phosphoglycerate mutase</fullName>
    </recommendedName>
</protein>
<evidence type="ECO:0000256" key="2">
    <source>
        <dbReference type="PIRSR" id="PIRSR613078-2"/>
    </source>
</evidence>
<evidence type="ECO:0000256" key="3">
    <source>
        <dbReference type="SAM" id="MobiDB-lite"/>
    </source>
</evidence>
<evidence type="ECO:0000313" key="4">
    <source>
        <dbReference type="EMBL" id="KAG2487481.1"/>
    </source>
</evidence>
<organism evidence="4 5">
    <name type="scientific">Edaphochlamys debaryana</name>
    <dbReference type="NCBI Taxonomy" id="47281"/>
    <lineage>
        <taxon>Eukaryota</taxon>
        <taxon>Viridiplantae</taxon>
        <taxon>Chlorophyta</taxon>
        <taxon>core chlorophytes</taxon>
        <taxon>Chlorophyceae</taxon>
        <taxon>CS clade</taxon>
        <taxon>Chlamydomonadales</taxon>
        <taxon>Chlamydomonadales incertae sedis</taxon>
        <taxon>Edaphochlamys</taxon>
    </lineage>
</organism>
<gene>
    <name evidence="4" type="ORF">HYH03_013902</name>
</gene>
<dbReference type="AlphaFoldDB" id="A0A836BSH0"/>
<dbReference type="CDD" id="cd07067">
    <property type="entry name" value="HP_PGM_like"/>
    <property type="match status" value="1"/>
</dbReference>
<proteinExistence type="inferred from homology"/>
<feature type="compositionally biased region" description="Low complexity" evidence="3">
    <location>
        <begin position="401"/>
        <end position="437"/>
    </location>
</feature>
<dbReference type="InterPro" id="IPR013078">
    <property type="entry name" value="His_Pase_superF_clade-1"/>
</dbReference>
<comment type="caution">
    <text evidence="4">The sequence shown here is derived from an EMBL/GenBank/DDBJ whole genome shotgun (WGS) entry which is preliminary data.</text>
</comment>
<sequence length="554" mass="56786">MRATRFAIPRHALLRTVPATHVTQSAVVSRRNCGLARSGASSSASLAAQQTSSLSLWNGSDEFTVLDDRKDAPPLPLPPVDRPVRVVIVRHGQSTWNAEGRIQGSTDLSVLTAKGVKQAEKTQDMLSAMRFAAVLHSPLARARQTAEVVLQAHQPGSACPAPAPAPTTLPSLREIDLYSFQGLLKHEGKALYGKQYGSWQKAPEAFEIDGHPPVRELWHRASLVWRQVLATAASLPATPAPSSPSAPSSCDPPTLLVVAHNAINQALVGTALGLPPSYFRRLPQNNAALSVLDLRPGDGGGAPEVALSCLNQSPDNPFKNPDKVVANVALLSPPPPGPGGERAVAALAETLSKIRISHVLATPCASPELIEGLLSRQAQAGPGSGPGPAGPAPDSTPVTWASASSLSGPSLSSADDSSLSETEAEAEPAPRSAAAGAEGAGGGLEPLAVAVDVGPTAGPTAAAQLWGAAVALAAEPDRRAGTPHGNILVVLDEAQHVGAIWAALGLGLGPDGPADPARARLVASAGGLSVVEFAADPRTAPAFVRCINNTAHLE</sequence>
<feature type="binding site" evidence="2">
    <location>
        <position position="141"/>
    </location>
    <ligand>
        <name>substrate</name>
    </ligand>
</feature>
<feature type="binding site" evidence="2">
    <location>
        <begin position="90"/>
        <end position="97"/>
    </location>
    <ligand>
        <name>substrate</name>
    </ligand>
</feature>
<dbReference type="Pfam" id="PF00300">
    <property type="entry name" value="His_Phos_1"/>
    <property type="match status" value="1"/>
</dbReference>
<dbReference type="Gene3D" id="3.40.50.1240">
    <property type="entry name" value="Phosphoglycerate mutase-like"/>
    <property type="match status" value="1"/>
</dbReference>
<keyword evidence="5" id="KW-1185">Reference proteome</keyword>
<dbReference type="InterPro" id="IPR001345">
    <property type="entry name" value="PG/BPGM_mutase_AS"/>
</dbReference>
<dbReference type="PANTHER" id="PTHR48100:SF10">
    <property type="entry name" value="2-CARBOXY-D-ARABINITOL-1-PHOSPHATASE-RELATED"/>
    <property type="match status" value="1"/>
</dbReference>
<evidence type="ECO:0000256" key="1">
    <source>
        <dbReference type="ARBA" id="ARBA00038362"/>
    </source>
</evidence>
<evidence type="ECO:0000313" key="5">
    <source>
        <dbReference type="Proteomes" id="UP000612055"/>
    </source>
</evidence>
<name>A0A836BSH0_9CHLO</name>
<comment type="similarity">
    <text evidence="1">Belongs to the phosphoglycerate mutase family.</text>
</comment>
<dbReference type="InterPro" id="IPR050275">
    <property type="entry name" value="PGM_Phosphatase"/>
</dbReference>
<dbReference type="OrthoDB" id="354304at2759"/>
<dbReference type="EMBL" id="JAEHOE010000096">
    <property type="protein sequence ID" value="KAG2487481.1"/>
    <property type="molecule type" value="Genomic_DNA"/>
</dbReference>
<dbReference type="Proteomes" id="UP000612055">
    <property type="component" value="Unassembled WGS sequence"/>
</dbReference>
<dbReference type="PANTHER" id="PTHR48100">
    <property type="entry name" value="BROAD-SPECIFICITY PHOSPHATASE YOR283W-RELATED"/>
    <property type="match status" value="1"/>
</dbReference>
<accession>A0A836BSH0</accession>
<dbReference type="PROSITE" id="PS00175">
    <property type="entry name" value="PG_MUTASE"/>
    <property type="match status" value="1"/>
</dbReference>
<dbReference type="InterPro" id="IPR029033">
    <property type="entry name" value="His_PPase_superfam"/>
</dbReference>
<reference evidence="4" key="1">
    <citation type="journal article" date="2020" name="bioRxiv">
        <title>Comparative genomics of Chlamydomonas.</title>
        <authorList>
            <person name="Craig R.J."/>
            <person name="Hasan A.R."/>
            <person name="Ness R.W."/>
            <person name="Keightley P.D."/>
        </authorList>
    </citation>
    <scope>NUCLEOTIDE SEQUENCE</scope>
    <source>
        <strain evidence="4">CCAP 11/70</strain>
    </source>
</reference>
<dbReference type="GO" id="GO:0016791">
    <property type="term" value="F:phosphatase activity"/>
    <property type="evidence" value="ECO:0007669"/>
    <property type="project" value="TreeGrafter"/>
</dbReference>